<evidence type="ECO:0000256" key="1">
    <source>
        <dbReference type="ARBA" id="ARBA00004613"/>
    </source>
</evidence>
<evidence type="ECO:0000256" key="2">
    <source>
        <dbReference type="ARBA" id="ARBA00022525"/>
    </source>
</evidence>
<evidence type="ECO:0000256" key="4">
    <source>
        <dbReference type="ARBA" id="ARBA00023157"/>
    </source>
</evidence>
<comment type="caution">
    <text evidence="7">The sequence shown here is derived from an EMBL/GenBank/DDBJ whole genome shotgun (WGS) entry which is preliminary data.</text>
</comment>
<keyword evidence="8" id="KW-1185">Reference proteome</keyword>
<dbReference type="EMBL" id="CAJVCH010109902">
    <property type="protein sequence ID" value="CAG7724441.1"/>
    <property type="molecule type" value="Genomic_DNA"/>
</dbReference>
<feature type="domain" description="Peptidase S1" evidence="6">
    <location>
        <begin position="1"/>
        <end position="112"/>
    </location>
</feature>
<dbReference type="Proteomes" id="UP000708208">
    <property type="component" value="Unassembled WGS sequence"/>
</dbReference>
<dbReference type="AlphaFoldDB" id="A0A8J2P3R7"/>
<dbReference type="OrthoDB" id="6380398at2759"/>
<keyword evidence="2" id="KW-0964">Secreted</keyword>
<gene>
    <name evidence="7" type="ORF">AFUS01_LOCUS13467</name>
</gene>
<evidence type="ECO:0000256" key="3">
    <source>
        <dbReference type="ARBA" id="ARBA00022729"/>
    </source>
</evidence>
<dbReference type="GO" id="GO:0004252">
    <property type="term" value="F:serine-type endopeptidase activity"/>
    <property type="evidence" value="ECO:0007669"/>
    <property type="project" value="InterPro"/>
</dbReference>
<accession>A0A8J2P3R7</accession>
<keyword evidence="3" id="KW-0732">Signal</keyword>
<dbReference type="PANTHER" id="PTHR24253:SF153">
    <property type="entry name" value="SERINE PROTEASE HEPSIN"/>
    <property type="match status" value="1"/>
</dbReference>
<sequence length="119" mass="12958">VRAFYGYKDYLNFNNRNIAPACLPYRLAGQTERKATIVASGWGTTTAGGQNAPSLRKDVCHGDSGGSIDEKIDGKWYAVGVVSYGHGCAHKDEAGVYTRVSEYTSWIEQNTGINNFCKA</sequence>
<dbReference type="GO" id="GO:0006508">
    <property type="term" value="P:proteolysis"/>
    <property type="evidence" value="ECO:0007669"/>
    <property type="project" value="InterPro"/>
</dbReference>
<comment type="subcellular location">
    <subcellularLocation>
        <location evidence="1">Secreted</location>
    </subcellularLocation>
</comment>
<keyword evidence="4" id="KW-1015">Disulfide bond</keyword>
<dbReference type="PANTHER" id="PTHR24253">
    <property type="entry name" value="TRANSMEMBRANE PROTEASE SERINE"/>
    <property type="match status" value="1"/>
</dbReference>
<protein>
    <recommendedName>
        <fullName evidence="6">Peptidase S1 domain-containing protein</fullName>
    </recommendedName>
</protein>
<proteinExistence type="predicted"/>
<reference evidence="7" key="1">
    <citation type="submission" date="2021-06" db="EMBL/GenBank/DDBJ databases">
        <authorList>
            <person name="Hodson N. C."/>
            <person name="Mongue J. A."/>
            <person name="Jaron S. K."/>
        </authorList>
    </citation>
    <scope>NUCLEOTIDE SEQUENCE</scope>
</reference>
<dbReference type="GO" id="GO:0005576">
    <property type="term" value="C:extracellular region"/>
    <property type="evidence" value="ECO:0007669"/>
    <property type="project" value="UniProtKB-SubCell"/>
</dbReference>
<dbReference type="PROSITE" id="PS50240">
    <property type="entry name" value="TRYPSIN_DOM"/>
    <property type="match status" value="1"/>
</dbReference>
<evidence type="ECO:0000259" key="6">
    <source>
        <dbReference type="PROSITE" id="PS50240"/>
    </source>
</evidence>
<evidence type="ECO:0000256" key="5">
    <source>
        <dbReference type="ARBA" id="ARBA00023180"/>
    </source>
</evidence>
<name>A0A8J2P3R7_9HEXA</name>
<dbReference type="Pfam" id="PF00089">
    <property type="entry name" value="Trypsin"/>
    <property type="match status" value="1"/>
</dbReference>
<dbReference type="FunFam" id="2.40.10.10:FF:000054">
    <property type="entry name" value="Complement C1r subcomponent"/>
    <property type="match status" value="1"/>
</dbReference>
<evidence type="ECO:0000313" key="8">
    <source>
        <dbReference type="Proteomes" id="UP000708208"/>
    </source>
</evidence>
<keyword evidence="5" id="KW-0325">Glycoprotein</keyword>
<feature type="non-terminal residue" evidence="7">
    <location>
        <position position="1"/>
    </location>
</feature>
<evidence type="ECO:0000313" key="7">
    <source>
        <dbReference type="EMBL" id="CAG7724441.1"/>
    </source>
</evidence>
<dbReference type="InterPro" id="IPR001254">
    <property type="entry name" value="Trypsin_dom"/>
</dbReference>
<organism evidence="7 8">
    <name type="scientific">Allacma fusca</name>
    <dbReference type="NCBI Taxonomy" id="39272"/>
    <lineage>
        <taxon>Eukaryota</taxon>
        <taxon>Metazoa</taxon>
        <taxon>Ecdysozoa</taxon>
        <taxon>Arthropoda</taxon>
        <taxon>Hexapoda</taxon>
        <taxon>Collembola</taxon>
        <taxon>Symphypleona</taxon>
        <taxon>Sminthuridae</taxon>
        <taxon>Allacma</taxon>
    </lineage>
</organism>